<keyword evidence="4" id="KW-1185">Reference proteome</keyword>
<dbReference type="InterPro" id="IPR001680">
    <property type="entry name" value="WD40_rpt"/>
</dbReference>
<organism evidence="3 4">
    <name type="scientific">Trichoderma harzianum CBS 226.95</name>
    <dbReference type="NCBI Taxonomy" id="983964"/>
    <lineage>
        <taxon>Eukaryota</taxon>
        <taxon>Fungi</taxon>
        <taxon>Dikarya</taxon>
        <taxon>Ascomycota</taxon>
        <taxon>Pezizomycotina</taxon>
        <taxon>Sordariomycetes</taxon>
        <taxon>Hypocreomycetidae</taxon>
        <taxon>Hypocreales</taxon>
        <taxon>Hypocreaceae</taxon>
        <taxon>Trichoderma</taxon>
    </lineage>
</organism>
<accession>A0A2T4ABC3</accession>
<dbReference type="InterPro" id="IPR027417">
    <property type="entry name" value="P-loop_NTPase"/>
</dbReference>
<proteinExistence type="predicted"/>
<dbReference type="Pfam" id="PF24883">
    <property type="entry name" value="NPHP3_N"/>
    <property type="match status" value="1"/>
</dbReference>
<dbReference type="EMBL" id="KZ679681">
    <property type="protein sequence ID" value="PTB54352.1"/>
    <property type="molecule type" value="Genomic_DNA"/>
</dbReference>
<dbReference type="InterPro" id="IPR036322">
    <property type="entry name" value="WD40_repeat_dom_sf"/>
</dbReference>
<protein>
    <recommendedName>
        <fullName evidence="2">Nephrocystin 3-like N-terminal domain-containing protein</fullName>
    </recommendedName>
</protein>
<evidence type="ECO:0000259" key="2">
    <source>
        <dbReference type="Pfam" id="PF24883"/>
    </source>
</evidence>
<name>A0A2T4ABC3_TRIHA</name>
<dbReference type="Gene3D" id="3.40.50.300">
    <property type="entry name" value="P-loop containing nucleotide triphosphate hydrolases"/>
    <property type="match status" value="1"/>
</dbReference>
<evidence type="ECO:0000256" key="1">
    <source>
        <dbReference type="ARBA" id="ARBA00022737"/>
    </source>
</evidence>
<dbReference type="Gene3D" id="2.130.10.10">
    <property type="entry name" value="YVTN repeat-like/Quinoprotein amine dehydrogenase"/>
    <property type="match status" value="4"/>
</dbReference>
<reference evidence="3 4" key="1">
    <citation type="submission" date="2016-07" db="EMBL/GenBank/DDBJ databases">
        <title>Multiple horizontal gene transfer events from other fungi enriched the ability of initially mycotrophic Trichoderma (Ascomycota) to feed on dead plant biomass.</title>
        <authorList>
            <consortium name="DOE Joint Genome Institute"/>
            <person name="Aerts A."/>
            <person name="Atanasova L."/>
            <person name="Chenthamara K."/>
            <person name="Zhang J."/>
            <person name="Grujic M."/>
            <person name="Henrissat B."/>
            <person name="Kuo A."/>
            <person name="Salamov A."/>
            <person name="Lipzen A."/>
            <person name="Labutti K."/>
            <person name="Barry K."/>
            <person name="Miao Y."/>
            <person name="Rahimi M.J."/>
            <person name="Shen Q."/>
            <person name="Grigoriev I.V."/>
            <person name="Kubicek C.P."/>
            <person name="Druzhinina I.S."/>
        </authorList>
    </citation>
    <scope>NUCLEOTIDE SEQUENCE [LARGE SCALE GENOMIC DNA]</scope>
    <source>
        <strain evidence="3 4">CBS 226.95</strain>
    </source>
</reference>
<gene>
    <name evidence="3" type="ORF">M431DRAFT_145668</name>
</gene>
<dbReference type="Proteomes" id="UP000241690">
    <property type="component" value="Unassembled WGS sequence"/>
</dbReference>
<dbReference type="InterPro" id="IPR015943">
    <property type="entry name" value="WD40/YVTN_repeat-like_dom_sf"/>
</dbReference>
<dbReference type="SMART" id="SM00320">
    <property type="entry name" value="WD40"/>
    <property type="match status" value="7"/>
</dbReference>
<dbReference type="PANTHER" id="PTHR10039">
    <property type="entry name" value="AMELOGENIN"/>
    <property type="match status" value="1"/>
</dbReference>
<feature type="domain" description="Nephrocystin 3-like N-terminal" evidence="2">
    <location>
        <begin position="64"/>
        <end position="225"/>
    </location>
</feature>
<keyword evidence="1" id="KW-0677">Repeat</keyword>
<dbReference type="GeneID" id="36621263"/>
<dbReference type="SUPFAM" id="SSF50978">
    <property type="entry name" value="WD40 repeat-like"/>
    <property type="match status" value="1"/>
</dbReference>
<dbReference type="RefSeq" id="XP_024774029.1">
    <property type="nucleotide sequence ID" value="XM_024912704.1"/>
</dbReference>
<dbReference type="InterPro" id="IPR056884">
    <property type="entry name" value="NPHP3-like_N"/>
</dbReference>
<dbReference type="InterPro" id="IPR011047">
    <property type="entry name" value="Quinoprotein_ADH-like_sf"/>
</dbReference>
<dbReference type="PANTHER" id="PTHR10039:SF14">
    <property type="entry name" value="NACHT DOMAIN-CONTAINING PROTEIN"/>
    <property type="match status" value="1"/>
</dbReference>
<sequence>MADVREISENTIGNNVTLVQGDFNTINTGPSDSNDSFLNKISKTDPSYDKKRILELKGPLLHDSFKWILDHEGFKKWRHTEESSVLWIKGDPGKGKTMLLCGIIEDLKKTPGENINLGYFFCQATDSRINSASSVVAGLIFSLVKQNPTILLPICKRHEDKLSQLDGPNAWAVLGDIFEAATQVGGIPAPICVVDALDECEHDCKLLLSLILKTSNHVKWLLSSRNVKDIERGLRLIEPARRLSLELKENAENVSKSVDVYINNSISDIEALEDDEGLQIKTITTLKDKANGTFLWVALVIEQLRDTDHRNVEEVLEEVPEGLENLYNLILRRVNTKLRQKDREACQILLSIVTTAERPLHLEELQTFISSQWAHYKSSYNILDIKDIVRDCGSLLAIRDDIIYFIHQSVKDYMVGNAYNSIFPSGIQYQHQKMFETSMSAMYRILKYDIYDLKDPQRRMKDITSPHPDPLVPIAYSCVFWVEHLIRGYDYGGFKTEDCFKDDGLLQKFLKTKYLCWLEALALLRSLTPEGGSALQRLNKLAASYYKSKAIKHQVTNSQEEEETNYFMKFINDAYRFFHYCQSFVKKWPLQLYYSAIVFEDKYSAIYKTYRQSIQTHFGDFFTFIKKPQRRYSLQRNIDIRGPVAKLLYSPDSSTLCVLFKNLGGISLYRIDNVGHAIELGVDRKHPHYVSFLPNSSYLISVSSTGIVQTWAIDSGTLVQQLSLNLDVSRSHADYPSEVFREKVISLSPHGDLAASIFCTSHQFSPHGDWAAHRFSRKYLSSMKIWTTKTGACAGEIDLMHIPSYNSLYAFASNSALIALTHKSDVRIYSVQTGEMVKHIRTYGSIEDSKFSQDAALLASAHENSGIRLWCTKRWTMIREIKIYGLINHFDLSLDASMFVATSGRILALGSTRTGEQLLKTATGDKTTNVSFSPDWSTSSLLASASSNAVQIWRVDTRYSSAEMRSAAYSAKSVAISPGSKYVAARSFEGHINIWSGKNGECIQELKKSDSHWGRPVFSPNLEFVACAEGDRADVQIWHLTTGEPLHLLESHSGRREMDKMLFSDDSKYLVTVYDNNETRVWCAESGRCLFKSDKNNDDGNFWITALAISPESKYIARASVRDGMKAWEVRIWDWRGCHDISSFDQVDPTPMRYFHIESLGFSSDATILAVICQIGVTKVTRRYEAQIWEVATGTCLTRVAVGESCSVPLFDPTTNKILTDRAAFCKRSSWEHWEEFSWRAYSLCQRFPGKDCGWICFGGEMISLIPAEFSPKSFSNGYAAMSSSILAYTTPADEIMIIQLPIQHELQRLGIIASDSDNIGDSS</sequence>
<dbReference type="STRING" id="983964.A0A2T4ABC3"/>
<evidence type="ECO:0000313" key="3">
    <source>
        <dbReference type="EMBL" id="PTB54352.1"/>
    </source>
</evidence>
<dbReference type="SUPFAM" id="SSF50998">
    <property type="entry name" value="Quinoprotein alcohol dehydrogenase-like"/>
    <property type="match status" value="1"/>
</dbReference>
<evidence type="ECO:0000313" key="4">
    <source>
        <dbReference type="Proteomes" id="UP000241690"/>
    </source>
</evidence>